<dbReference type="InterPro" id="IPR035985">
    <property type="entry name" value="Ubiquitin-activating_enz"/>
</dbReference>
<dbReference type="SUPFAM" id="SSF69572">
    <property type="entry name" value="Activating enzymes of the ubiquitin-like proteins"/>
    <property type="match status" value="1"/>
</dbReference>
<geneLocation type="plasmid" evidence="2 3">
    <name>pASTE61-200</name>
</geneLocation>
<dbReference type="EMBL" id="CP013927">
    <property type="protein sequence ID" value="AMJ76779.1"/>
    <property type="molecule type" value="Genomic_DNA"/>
</dbReference>
<protein>
    <submittedName>
        <fullName evidence="2">Thiamine biosynthesis protein ThiF</fullName>
    </submittedName>
</protein>
<dbReference type="Pfam" id="PF00899">
    <property type="entry name" value="ThiF"/>
    <property type="match status" value="1"/>
</dbReference>
<dbReference type="Proteomes" id="UP000056750">
    <property type="component" value="Plasmid pASTE61-200"/>
</dbReference>
<dbReference type="CDD" id="cd01483">
    <property type="entry name" value="E1_enzyme_family"/>
    <property type="match status" value="1"/>
</dbReference>
<gene>
    <name evidence="2" type="ORF">AVL57_01145</name>
</gene>
<name>A0ABN4LS14_9ALTE</name>
<evidence type="ECO:0000313" key="2">
    <source>
        <dbReference type="EMBL" id="AMJ76779.1"/>
    </source>
</evidence>
<proteinExistence type="predicted"/>
<keyword evidence="3" id="KW-1185">Reference proteome</keyword>
<dbReference type="NCBIfam" id="TIGR03736">
    <property type="entry name" value="PRTRC_ThiF"/>
    <property type="match status" value="1"/>
</dbReference>
<sequence>MIKAPMALMNDDISITVIGVGGTGSYLATMLGQMAFSLNNLTEGAKTITLHFYDDDKVSEANVGRSNFYPCDIGLPKAEVIAERLRNGLGVDVYAHNHRLEKAVRTDILITCVDSGKTRHKFGKDTEMQRSDALWVDVGNGAHDGQVTIGHLCNPLSGAKYPNVFDLFGDTLLIADDDDMPSCSLEESLTRQDMGVNIHAASRTFNAIWQLIRYGQVGYSVDFFNFRDTQENKVVAEPQAWATFGYQAVRN</sequence>
<feature type="domain" description="THIF-type NAD/FAD binding fold" evidence="1">
    <location>
        <begin position="13"/>
        <end position="155"/>
    </location>
</feature>
<evidence type="ECO:0000313" key="3">
    <source>
        <dbReference type="Proteomes" id="UP000056750"/>
    </source>
</evidence>
<evidence type="ECO:0000259" key="1">
    <source>
        <dbReference type="Pfam" id="PF00899"/>
    </source>
</evidence>
<dbReference type="RefSeq" id="WP_061093818.1">
    <property type="nucleotide sequence ID" value="NZ_CP013927.1"/>
</dbReference>
<accession>A0ABN4LS14</accession>
<organism evidence="2 3">
    <name type="scientific">Alteromonas stellipolaris</name>
    <dbReference type="NCBI Taxonomy" id="233316"/>
    <lineage>
        <taxon>Bacteria</taxon>
        <taxon>Pseudomonadati</taxon>
        <taxon>Pseudomonadota</taxon>
        <taxon>Gammaproteobacteria</taxon>
        <taxon>Alteromonadales</taxon>
        <taxon>Alteromonadaceae</taxon>
        <taxon>Alteromonas/Salinimonas group</taxon>
        <taxon>Alteromonas</taxon>
    </lineage>
</organism>
<keyword evidence="2" id="KW-0614">Plasmid</keyword>
<dbReference type="InterPro" id="IPR000594">
    <property type="entry name" value="ThiF_NAD_FAD-bd"/>
</dbReference>
<dbReference type="Gene3D" id="3.40.50.720">
    <property type="entry name" value="NAD(P)-binding Rossmann-like Domain"/>
    <property type="match status" value="1"/>
</dbReference>
<reference evidence="2 3" key="1">
    <citation type="submission" date="2015-12" db="EMBL/GenBank/DDBJ databases">
        <title>Intraspecies pangenome expansion in the marine bacterium Alteromonas.</title>
        <authorList>
            <person name="Lopez-Perez M."/>
            <person name="Rodriguez-Valera F."/>
        </authorList>
    </citation>
    <scope>NUCLEOTIDE SEQUENCE [LARGE SCALE GENOMIC DNA]</scope>
    <source>
        <strain evidence="2 3">LMG 21861</strain>
        <plasmid evidence="2 3">pASTE61-200</plasmid>
    </source>
</reference>
<dbReference type="InterPro" id="IPR022500">
    <property type="entry name" value="PRTRC_ThiF"/>
</dbReference>